<dbReference type="InterPro" id="IPR011051">
    <property type="entry name" value="RmlC_Cupin_sf"/>
</dbReference>
<dbReference type="EMBL" id="LT906479">
    <property type="protein sequence ID" value="SNV87014.1"/>
    <property type="molecule type" value="Genomic_DNA"/>
</dbReference>
<dbReference type="KEGG" id="sfj:SAMEA4384070_0643"/>
<name>A0A240AV55_SERFI</name>
<dbReference type="SUPFAM" id="SSF51182">
    <property type="entry name" value="RmlC-like cupins"/>
    <property type="match status" value="1"/>
</dbReference>
<dbReference type="InterPro" id="IPR008579">
    <property type="entry name" value="UGlyAH_Cupin_dom"/>
</dbReference>
<dbReference type="Gene3D" id="2.60.120.10">
    <property type="entry name" value="Jelly Rolls"/>
    <property type="match status" value="1"/>
</dbReference>
<sequence>MKPLLLKQPLPALQDIGSVSNLGATVIAGTPSVGVASIFGEPTDNLNCGVFSCTRGTFVMVYPFAEHATVWEGSAVLTDERTGESVEYRAGDAWFVEKGTPVRWEITSDRFVKHYLAIVEG</sequence>
<dbReference type="STRING" id="1411141.GCA_001590885_00384"/>
<accession>A0A240AV55</accession>
<dbReference type="Pfam" id="PF05899">
    <property type="entry name" value="Cupin_3"/>
    <property type="match status" value="1"/>
</dbReference>
<keyword evidence="3" id="KW-1185">Reference proteome</keyword>
<organism evidence="2 3">
    <name type="scientific">Serratia ficaria</name>
    <dbReference type="NCBI Taxonomy" id="61651"/>
    <lineage>
        <taxon>Bacteria</taxon>
        <taxon>Pseudomonadati</taxon>
        <taxon>Pseudomonadota</taxon>
        <taxon>Gammaproteobacteria</taxon>
        <taxon>Enterobacterales</taxon>
        <taxon>Yersiniaceae</taxon>
        <taxon>Serratia</taxon>
    </lineage>
</organism>
<dbReference type="AlphaFoldDB" id="A0A240AV55"/>
<reference evidence="2 3" key="1">
    <citation type="submission" date="2017-06" db="EMBL/GenBank/DDBJ databases">
        <authorList>
            <consortium name="Pathogen Informatics"/>
        </authorList>
    </citation>
    <scope>NUCLEOTIDE SEQUENCE [LARGE SCALE GENOMIC DNA]</scope>
    <source>
        <strain evidence="2 3">NCTC12148</strain>
    </source>
</reference>
<feature type="domain" description="(S)-ureidoglycine aminohydrolase cupin" evidence="1">
    <location>
        <begin position="41"/>
        <end position="115"/>
    </location>
</feature>
<evidence type="ECO:0000259" key="1">
    <source>
        <dbReference type="Pfam" id="PF05899"/>
    </source>
</evidence>
<dbReference type="OrthoDB" id="663248at2"/>
<evidence type="ECO:0000313" key="2">
    <source>
        <dbReference type="EMBL" id="SNV87014.1"/>
    </source>
</evidence>
<dbReference type="PANTHER" id="PTHR40943:SF1">
    <property type="entry name" value="CYTOPLASMIC PROTEIN"/>
    <property type="match status" value="1"/>
</dbReference>
<dbReference type="RefSeq" id="WP_095095649.1">
    <property type="nucleotide sequence ID" value="NZ_CABITV010000003.1"/>
</dbReference>
<dbReference type="Proteomes" id="UP000215134">
    <property type="component" value="Chromosome 1"/>
</dbReference>
<dbReference type="GeneID" id="75025828"/>
<proteinExistence type="predicted"/>
<protein>
    <submittedName>
        <fullName evidence="2">Protein of uncharacterized function (DUF861)</fullName>
    </submittedName>
</protein>
<dbReference type="InterPro" id="IPR014710">
    <property type="entry name" value="RmlC-like_jellyroll"/>
</dbReference>
<evidence type="ECO:0000313" key="3">
    <source>
        <dbReference type="Proteomes" id="UP000215134"/>
    </source>
</evidence>
<dbReference type="PANTHER" id="PTHR40943">
    <property type="entry name" value="CYTOPLASMIC PROTEIN-RELATED"/>
    <property type="match status" value="1"/>
</dbReference>
<gene>
    <name evidence="2" type="ORF">SAMEA4384070_00643</name>
</gene>